<dbReference type="InterPro" id="IPR020925">
    <property type="entry name" value="Ribosomal_eL15_CS"/>
</dbReference>
<gene>
    <name evidence="5" type="ORF">HC235_02035</name>
</gene>
<dbReference type="RefSeq" id="WP_011900204.1">
    <property type="nucleotide sequence ID" value="NZ_JAAVJF010000001.1"/>
</dbReference>
<dbReference type="SUPFAM" id="SSF54189">
    <property type="entry name" value="Ribosomal proteins S24e, L23 and L15e"/>
    <property type="match status" value="1"/>
</dbReference>
<evidence type="ECO:0000256" key="3">
    <source>
        <dbReference type="ARBA" id="ARBA00023274"/>
    </source>
</evidence>
<dbReference type="GO" id="GO:0003723">
    <property type="term" value="F:RNA binding"/>
    <property type="evidence" value="ECO:0007669"/>
    <property type="project" value="TreeGrafter"/>
</dbReference>
<dbReference type="GO" id="GO:0003735">
    <property type="term" value="F:structural constituent of ribosome"/>
    <property type="evidence" value="ECO:0007669"/>
    <property type="project" value="InterPro"/>
</dbReference>
<evidence type="ECO:0000256" key="2">
    <source>
        <dbReference type="ARBA" id="ARBA00022980"/>
    </source>
</evidence>
<dbReference type="InterPro" id="IPR000439">
    <property type="entry name" value="Ribosomal_eL15"/>
</dbReference>
<protein>
    <recommendedName>
        <fullName evidence="4">50S ribosomal protein L15e</fullName>
    </recommendedName>
</protein>
<evidence type="ECO:0000313" key="6">
    <source>
        <dbReference type="Proteomes" id="UP000554766"/>
    </source>
</evidence>
<dbReference type="GeneID" id="5055370"/>
<dbReference type="OMA" id="YIRDAWK"/>
<keyword evidence="3" id="KW-0687">Ribonucleoprotein</keyword>
<sequence length="193" mass="23067">MKAVARSAYTYMAMWYRKIGREVHERLMRKILIEWRRAPSIVRVERPFRLERARKLGYKPKQGVVVARVRIMRGPFNRRRPDSGRRPKRMGVYGITAWKSWRQVAEERAARKFPGLEVVNSYWVADDGVYRYFEVILIDCNQLTIRGDPLYSGICGKEVPRRRIMRRLRERQKKTIEYLKKTLLPKLKQGEGQ</sequence>
<dbReference type="SMART" id="SM01384">
    <property type="entry name" value="Ribosomal_L15e"/>
    <property type="match status" value="1"/>
</dbReference>
<evidence type="ECO:0000313" key="5">
    <source>
        <dbReference type="EMBL" id="NYR14761.1"/>
    </source>
</evidence>
<dbReference type="InterPro" id="IPR012678">
    <property type="entry name" value="Ribosomal_uL23/eL15/eS24_sf"/>
</dbReference>
<dbReference type="PANTHER" id="PTHR11847:SF4">
    <property type="entry name" value="LARGE RIBOSOMAL SUBUNIT PROTEIN EL15"/>
    <property type="match status" value="1"/>
</dbReference>
<evidence type="ECO:0000256" key="1">
    <source>
        <dbReference type="ARBA" id="ARBA00006857"/>
    </source>
</evidence>
<dbReference type="NCBIfam" id="NF003269">
    <property type="entry name" value="PRK04243.1"/>
    <property type="match status" value="1"/>
</dbReference>
<organism evidence="5 6">
    <name type="scientific">Pyrobaculum arsenaticum</name>
    <dbReference type="NCBI Taxonomy" id="121277"/>
    <lineage>
        <taxon>Archaea</taxon>
        <taxon>Thermoproteota</taxon>
        <taxon>Thermoprotei</taxon>
        <taxon>Thermoproteales</taxon>
        <taxon>Thermoproteaceae</taxon>
        <taxon>Pyrobaculum</taxon>
    </lineage>
</organism>
<dbReference type="PANTHER" id="PTHR11847">
    <property type="entry name" value="RIBOSOMAL PROTEIN L15"/>
    <property type="match status" value="1"/>
</dbReference>
<keyword evidence="6" id="KW-1185">Reference proteome</keyword>
<dbReference type="Proteomes" id="UP000554766">
    <property type="component" value="Unassembled WGS sequence"/>
</dbReference>
<comment type="similarity">
    <text evidence="1">Belongs to the eukaryotic ribosomal protein eL15 family.</text>
</comment>
<dbReference type="EMBL" id="JAAVJF010000001">
    <property type="protein sequence ID" value="NYR14761.1"/>
    <property type="molecule type" value="Genomic_DNA"/>
</dbReference>
<reference evidence="5 6" key="1">
    <citation type="journal article" date="2020" name="Nat. Commun.">
        <title>The structures of two archaeal type IV pili illuminate evolutionary relationships.</title>
        <authorList>
            <person name="Wang F."/>
            <person name="Baquero D.P."/>
            <person name="Su Z."/>
            <person name="Beltran L.C."/>
            <person name="Prangishvili D."/>
            <person name="Krupovic M."/>
            <person name="Egelman E.H."/>
        </authorList>
    </citation>
    <scope>NUCLEOTIDE SEQUENCE [LARGE SCALE GENOMIC DNA]</scope>
    <source>
        <strain evidence="5 6">2GA</strain>
    </source>
</reference>
<dbReference type="PROSITE" id="PS01194">
    <property type="entry name" value="RIBOSOMAL_L15E"/>
    <property type="match status" value="1"/>
</dbReference>
<comment type="caution">
    <text evidence="5">The sequence shown here is derived from an EMBL/GenBank/DDBJ whole genome shotgun (WGS) entry which is preliminary data.</text>
</comment>
<dbReference type="GO" id="GO:0022625">
    <property type="term" value="C:cytosolic large ribosomal subunit"/>
    <property type="evidence" value="ECO:0007669"/>
    <property type="project" value="TreeGrafter"/>
</dbReference>
<dbReference type="AlphaFoldDB" id="A0A7L4P6U1"/>
<dbReference type="Pfam" id="PF00827">
    <property type="entry name" value="Ribosomal_L15e"/>
    <property type="match status" value="1"/>
</dbReference>
<evidence type="ECO:0000256" key="4">
    <source>
        <dbReference type="ARBA" id="ARBA00035535"/>
    </source>
</evidence>
<name>A0A7L4P6U1_9CREN</name>
<proteinExistence type="inferred from homology"/>
<keyword evidence="2 5" id="KW-0689">Ribosomal protein</keyword>
<dbReference type="GO" id="GO:0002181">
    <property type="term" value="P:cytoplasmic translation"/>
    <property type="evidence" value="ECO:0007669"/>
    <property type="project" value="TreeGrafter"/>
</dbReference>
<dbReference type="Gene3D" id="3.40.1120.10">
    <property type="entry name" value="Ribosomal protein l15e"/>
    <property type="match status" value="1"/>
</dbReference>
<accession>A0A7L4P6U1</accession>
<dbReference type="InterPro" id="IPR024794">
    <property type="entry name" value="Rbsml_eL15_core_dom_sf"/>
</dbReference>